<evidence type="ECO:0000313" key="1">
    <source>
        <dbReference type="EMBL" id="APW37141.1"/>
    </source>
</evidence>
<gene>
    <name evidence="1" type="ORF">RD110_07975</name>
</gene>
<proteinExistence type="predicted"/>
<dbReference type="EMBL" id="CP019236">
    <property type="protein sequence ID" value="APW37141.1"/>
    <property type="molecule type" value="Genomic_DNA"/>
</dbReference>
<dbReference type="RefSeq" id="WP_076198326.1">
    <property type="nucleotide sequence ID" value="NZ_CP019236.1"/>
</dbReference>
<organism evidence="1 2">
    <name type="scientific">Rhodoferax koreensis</name>
    <dbReference type="NCBI Taxonomy" id="1842727"/>
    <lineage>
        <taxon>Bacteria</taxon>
        <taxon>Pseudomonadati</taxon>
        <taxon>Pseudomonadota</taxon>
        <taxon>Betaproteobacteria</taxon>
        <taxon>Burkholderiales</taxon>
        <taxon>Comamonadaceae</taxon>
        <taxon>Rhodoferax</taxon>
    </lineage>
</organism>
<dbReference type="OrthoDB" id="8859010at2"/>
<keyword evidence="2" id="KW-1185">Reference proteome</keyword>
<name>A0A1P8JTX1_9BURK</name>
<dbReference type="STRING" id="1842727.RD110_07975"/>
<evidence type="ECO:0000313" key="2">
    <source>
        <dbReference type="Proteomes" id="UP000186609"/>
    </source>
</evidence>
<dbReference type="Proteomes" id="UP000186609">
    <property type="component" value="Chromosome"/>
</dbReference>
<protein>
    <submittedName>
        <fullName evidence="1">Uncharacterized protein</fullName>
    </submittedName>
</protein>
<accession>A0A1P8JTX1</accession>
<dbReference type="AlphaFoldDB" id="A0A1P8JTX1"/>
<reference evidence="1 2" key="1">
    <citation type="submission" date="2017-01" db="EMBL/GenBank/DDBJ databases">
        <authorList>
            <person name="Mah S.A."/>
            <person name="Swanson W.J."/>
            <person name="Moy G.W."/>
            <person name="Vacquier V.D."/>
        </authorList>
    </citation>
    <scope>NUCLEOTIDE SEQUENCE [LARGE SCALE GENOMIC DNA]</scope>
    <source>
        <strain evidence="1 2">DCY110</strain>
    </source>
</reference>
<sequence length="73" mass="7899">MSHSPLVSVDQDLKEIAIQAGLLEPDQEPSGALLAYGYDIIAACARIGDRYGDPERNPGDHIRAVFFPHPDAP</sequence>
<dbReference type="KEGG" id="rhy:RD110_07975"/>